<reference evidence="2 3" key="1">
    <citation type="submission" date="2024-01" db="EMBL/GenBank/DDBJ databases">
        <title>A draft genome for a cacao thread blight-causing isolate of Paramarasmius palmivorus.</title>
        <authorList>
            <person name="Baruah I.K."/>
            <person name="Bukari Y."/>
            <person name="Amoako-Attah I."/>
            <person name="Meinhardt L.W."/>
            <person name="Bailey B.A."/>
            <person name="Cohen S.P."/>
        </authorList>
    </citation>
    <scope>NUCLEOTIDE SEQUENCE [LARGE SCALE GENOMIC DNA]</scope>
    <source>
        <strain evidence="2 3">GH-12</strain>
    </source>
</reference>
<feature type="region of interest" description="Disordered" evidence="1">
    <location>
        <begin position="79"/>
        <end position="117"/>
    </location>
</feature>
<organism evidence="2 3">
    <name type="scientific">Paramarasmius palmivorus</name>
    <dbReference type="NCBI Taxonomy" id="297713"/>
    <lineage>
        <taxon>Eukaryota</taxon>
        <taxon>Fungi</taxon>
        <taxon>Dikarya</taxon>
        <taxon>Basidiomycota</taxon>
        <taxon>Agaricomycotina</taxon>
        <taxon>Agaricomycetes</taxon>
        <taxon>Agaricomycetidae</taxon>
        <taxon>Agaricales</taxon>
        <taxon>Marasmiineae</taxon>
        <taxon>Marasmiaceae</taxon>
        <taxon>Paramarasmius</taxon>
    </lineage>
</organism>
<feature type="compositionally biased region" description="Basic and acidic residues" evidence="1">
    <location>
        <begin position="102"/>
        <end position="111"/>
    </location>
</feature>
<evidence type="ECO:0000313" key="2">
    <source>
        <dbReference type="EMBL" id="KAK7033984.1"/>
    </source>
</evidence>
<dbReference type="EMBL" id="JAYKXP010000059">
    <property type="protein sequence ID" value="KAK7033984.1"/>
    <property type="molecule type" value="Genomic_DNA"/>
</dbReference>
<keyword evidence="3" id="KW-1185">Reference proteome</keyword>
<gene>
    <name evidence="2" type="ORF">VNI00_012611</name>
</gene>
<feature type="region of interest" description="Disordered" evidence="1">
    <location>
        <begin position="1"/>
        <end position="28"/>
    </location>
</feature>
<evidence type="ECO:0000256" key="1">
    <source>
        <dbReference type="SAM" id="MobiDB-lite"/>
    </source>
</evidence>
<comment type="caution">
    <text evidence="2">The sequence shown here is derived from an EMBL/GenBank/DDBJ whole genome shotgun (WGS) entry which is preliminary data.</text>
</comment>
<sequence>MKRSRPLDTSNHPAFKTRKLTGGTQSISQTVKSDGTIVKRIINFPRKSRVALLPSTTQEQPTSTSPYAPLFLSDLPLLSLPSEKENVDPTNHMEERPEEEESREKQDKQKPDSQSTQ</sequence>
<protein>
    <submittedName>
        <fullName evidence="2">Uncharacterized protein</fullName>
    </submittedName>
</protein>
<dbReference type="AlphaFoldDB" id="A0AAW0C5X4"/>
<accession>A0AAW0C5X4</accession>
<evidence type="ECO:0000313" key="3">
    <source>
        <dbReference type="Proteomes" id="UP001383192"/>
    </source>
</evidence>
<name>A0AAW0C5X4_9AGAR</name>
<proteinExistence type="predicted"/>
<dbReference type="Proteomes" id="UP001383192">
    <property type="component" value="Unassembled WGS sequence"/>
</dbReference>
<feature type="compositionally biased region" description="Basic and acidic residues" evidence="1">
    <location>
        <begin position="82"/>
        <end position="95"/>
    </location>
</feature>